<dbReference type="InterPro" id="IPR029033">
    <property type="entry name" value="His_PPase_superfam"/>
</dbReference>
<keyword evidence="3" id="KW-1185">Reference proteome</keyword>
<feature type="signal peptide" evidence="1">
    <location>
        <begin position="1"/>
        <end position="28"/>
    </location>
</feature>
<dbReference type="OrthoDB" id="2237472at2"/>
<dbReference type="Pfam" id="PF00300">
    <property type="entry name" value="His_Phos_1"/>
    <property type="match status" value="1"/>
</dbReference>
<evidence type="ECO:0000313" key="3">
    <source>
        <dbReference type="Proteomes" id="UP000480854"/>
    </source>
</evidence>
<proteinExistence type="predicted"/>
<organism evidence="2 3">
    <name type="scientific">Roseomonas genomospecies 6</name>
    <dbReference type="NCBI Taxonomy" id="214106"/>
    <lineage>
        <taxon>Bacteria</taxon>
        <taxon>Pseudomonadati</taxon>
        <taxon>Pseudomonadota</taxon>
        <taxon>Alphaproteobacteria</taxon>
        <taxon>Acetobacterales</taxon>
        <taxon>Roseomonadaceae</taxon>
        <taxon>Roseomonas</taxon>
    </lineage>
</organism>
<reference evidence="2 3" key="1">
    <citation type="submission" date="2018-07" db="EMBL/GenBank/DDBJ databases">
        <title>Genome sequence of Azospirillum sp. ATCC 49961.</title>
        <authorList>
            <person name="Sant'Anna F.H."/>
            <person name="Baldani J.I."/>
            <person name="Zilli J.E."/>
            <person name="Reis V.M."/>
            <person name="Hartmann A."/>
            <person name="Cruz L."/>
            <person name="de Souza E.M."/>
            <person name="de Oliveira Pedrosa F."/>
            <person name="Passaglia L.M.P."/>
        </authorList>
    </citation>
    <scope>NUCLEOTIDE SEQUENCE [LARGE SCALE GENOMIC DNA]</scope>
    <source>
        <strain evidence="2 3">ATCC 49961</strain>
    </source>
</reference>
<dbReference type="EMBL" id="QOKW01000020">
    <property type="protein sequence ID" value="KAA0677953.1"/>
    <property type="molecule type" value="Genomic_DNA"/>
</dbReference>
<dbReference type="AlphaFoldDB" id="A0A9W7KSP8"/>
<dbReference type="InterPro" id="IPR013078">
    <property type="entry name" value="His_Pase_superF_clade-1"/>
</dbReference>
<protein>
    <submittedName>
        <fullName evidence="2">Histidine phosphatase family protein</fullName>
    </submittedName>
</protein>
<gene>
    <name evidence="2" type="ORF">DS843_21725</name>
</gene>
<dbReference type="CDD" id="cd07067">
    <property type="entry name" value="HP_PGM_like"/>
    <property type="match status" value="1"/>
</dbReference>
<accession>A0A9W7KSP8</accession>
<sequence>MPTLSRRRSLAAVTAALLFAGSASMSWANDPNKVDPKGLIVLMRHAEAPGVGDPPAFQLRDCATQRNLDANGREQARRIGDQLRRLAIQRAAVYSSQWCRCLETARLLDVGAVQELPALNSFFNRQEEREAQIASLRAFLAALPTTGEPVVLVTHQVVVSALTGIYPASGEAVLLRANGTGQPDIEGRGALGRF</sequence>
<dbReference type="Gene3D" id="3.40.50.1240">
    <property type="entry name" value="Phosphoglycerate mutase-like"/>
    <property type="match status" value="1"/>
</dbReference>
<keyword evidence="1" id="KW-0732">Signal</keyword>
<evidence type="ECO:0000256" key="1">
    <source>
        <dbReference type="SAM" id="SignalP"/>
    </source>
</evidence>
<comment type="caution">
    <text evidence="2">The sequence shown here is derived from an EMBL/GenBank/DDBJ whole genome shotgun (WGS) entry which is preliminary data.</text>
</comment>
<dbReference type="SUPFAM" id="SSF53254">
    <property type="entry name" value="Phosphoglycerate mutase-like"/>
    <property type="match status" value="1"/>
</dbReference>
<dbReference type="SMART" id="SM00855">
    <property type="entry name" value="PGAM"/>
    <property type="match status" value="1"/>
</dbReference>
<name>A0A9W7KSP8_9PROT</name>
<dbReference type="Proteomes" id="UP000480854">
    <property type="component" value="Unassembled WGS sequence"/>
</dbReference>
<feature type="chain" id="PRO_5040996154" evidence="1">
    <location>
        <begin position="29"/>
        <end position="194"/>
    </location>
</feature>
<evidence type="ECO:0000313" key="2">
    <source>
        <dbReference type="EMBL" id="KAA0677953.1"/>
    </source>
</evidence>